<dbReference type="EMBL" id="BNJK01000002">
    <property type="protein sequence ID" value="GHO99424.1"/>
    <property type="molecule type" value="Genomic_DNA"/>
</dbReference>
<dbReference type="PANTHER" id="PTHR42815:SF2">
    <property type="entry name" value="FAD-BINDING, PUTATIVE (AFU_ORTHOLOGUE AFUA_6G07600)-RELATED"/>
    <property type="match status" value="1"/>
</dbReference>
<organism evidence="2 3">
    <name type="scientific">Reticulibacter mediterranei</name>
    <dbReference type="NCBI Taxonomy" id="2778369"/>
    <lineage>
        <taxon>Bacteria</taxon>
        <taxon>Bacillati</taxon>
        <taxon>Chloroflexota</taxon>
        <taxon>Ktedonobacteria</taxon>
        <taxon>Ktedonobacterales</taxon>
        <taxon>Reticulibacteraceae</taxon>
        <taxon>Reticulibacter</taxon>
    </lineage>
</organism>
<keyword evidence="3" id="KW-1185">Reference proteome</keyword>
<dbReference type="SUPFAM" id="SSF50475">
    <property type="entry name" value="FMN-binding split barrel"/>
    <property type="match status" value="2"/>
</dbReference>
<accession>A0A8J3IX02</accession>
<dbReference type="InterPro" id="IPR011576">
    <property type="entry name" value="Pyridox_Oxase_N"/>
</dbReference>
<gene>
    <name evidence="2" type="ORF">KSF_094720</name>
</gene>
<evidence type="ECO:0000313" key="2">
    <source>
        <dbReference type="EMBL" id="GHO99424.1"/>
    </source>
</evidence>
<dbReference type="Gene3D" id="2.30.110.10">
    <property type="entry name" value="Electron Transport, Fmn-binding Protein, Chain A"/>
    <property type="match status" value="2"/>
</dbReference>
<dbReference type="PANTHER" id="PTHR42815">
    <property type="entry name" value="FAD-BINDING, PUTATIVE (AFU_ORTHOLOGUE AFUA_6G07600)-RELATED"/>
    <property type="match status" value="1"/>
</dbReference>
<dbReference type="RefSeq" id="WP_220210069.1">
    <property type="nucleotide sequence ID" value="NZ_BNJK01000002.1"/>
</dbReference>
<name>A0A8J3IX02_9CHLR</name>
<reference evidence="2" key="1">
    <citation type="submission" date="2020-10" db="EMBL/GenBank/DDBJ databases">
        <title>Taxonomic study of unclassified bacteria belonging to the class Ktedonobacteria.</title>
        <authorList>
            <person name="Yabe S."/>
            <person name="Wang C.M."/>
            <person name="Zheng Y."/>
            <person name="Sakai Y."/>
            <person name="Cavaletti L."/>
            <person name="Monciardini P."/>
            <person name="Donadio S."/>
        </authorList>
    </citation>
    <scope>NUCLEOTIDE SEQUENCE</scope>
    <source>
        <strain evidence="2">ID150040</strain>
    </source>
</reference>
<dbReference type="InterPro" id="IPR012349">
    <property type="entry name" value="Split_barrel_FMN-bd"/>
</dbReference>
<feature type="domain" description="Pyridoxamine 5'-phosphate oxidase N-terminal" evidence="1">
    <location>
        <begin position="190"/>
        <end position="306"/>
    </location>
</feature>
<sequence length="372" mass="41394">MLSQQPHQLIETEEALRARISLPIPLIAEKKSERLFDHDRSFIALSPLLCLTTRGPDGNADVSIHGGKHGFVQVVNEKTLLVPLFADRRLRNPQEDIPTHSEVGLIFMIPGVTETLRINGSGTIIDKHELPDTFFSEEQPDAVLQVEIAENYFQCPKALLRSRLWKPDVQVAPSSLVHLEETSGPLTAFDDDCLSFLEHACFTFLGTCNGKKEADISPRGDPPGAFKLLNRKVLLIGDRPGNRLVDSHRNVLQHPRAALVFLIPGISLVLTVQGRVRLTTDGDILELLAIQGKKPVLGVWIDVETVFLSHSQALERAQVWDTRTYIDPDALPSLAEKITSWLKATGKENLPIPPIEMLQAMLSEEALKKELY</sequence>
<dbReference type="Pfam" id="PF01243">
    <property type="entry name" value="PNPOx_N"/>
    <property type="match status" value="1"/>
</dbReference>
<protein>
    <recommendedName>
        <fullName evidence="1">Pyridoxamine 5'-phosphate oxidase N-terminal domain-containing protein</fullName>
    </recommendedName>
</protein>
<evidence type="ECO:0000259" key="1">
    <source>
        <dbReference type="Pfam" id="PF01243"/>
    </source>
</evidence>
<dbReference type="Proteomes" id="UP000597444">
    <property type="component" value="Unassembled WGS sequence"/>
</dbReference>
<dbReference type="AlphaFoldDB" id="A0A8J3IX02"/>
<comment type="caution">
    <text evidence="2">The sequence shown here is derived from an EMBL/GenBank/DDBJ whole genome shotgun (WGS) entry which is preliminary data.</text>
</comment>
<proteinExistence type="predicted"/>
<evidence type="ECO:0000313" key="3">
    <source>
        <dbReference type="Proteomes" id="UP000597444"/>
    </source>
</evidence>